<keyword evidence="1" id="KW-0812">Transmembrane</keyword>
<feature type="transmembrane region" description="Helical" evidence="1">
    <location>
        <begin position="80"/>
        <end position="98"/>
    </location>
</feature>
<keyword evidence="1" id="KW-0472">Membrane</keyword>
<evidence type="ECO:0000313" key="3">
    <source>
        <dbReference type="Proteomes" id="UP000247117"/>
    </source>
</evidence>
<evidence type="ECO:0000256" key="1">
    <source>
        <dbReference type="SAM" id="Phobius"/>
    </source>
</evidence>
<comment type="caution">
    <text evidence="2">The sequence shown here is derived from an EMBL/GenBank/DDBJ whole genome shotgun (WGS) entry which is preliminary data.</text>
</comment>
<feature type="transmembrane region" description="Helical" evidence="1">
    <location>
        <begin position="357"/>
        <end position="376"/>
    </location>
</feature>
<dbReference type="RefSeq" id="WP_078209847.1">
    <property type="nucleotide sequence ID" value="NZ_CP019576.1"/>
</dbReference>
<feature type="transmembrane region" description="Helical" evidence="1">
    <location>
        <begin position="201"/>
        <end position="230"/>
    </location>
</feature>
<accession>A0AB37C5K0</accession>
<dbReference type="AlphaFoldDB" id="A0AB37C5K0"/>
<sequence length="401" mass="46959">MDKKNKRILVLITVSIFLFNYTFRQIFMSYIGIDFYYNIILLVSVILFSIRNKLNNKVLIYIFFIYVLIIFTNLKSKLSLGYYTIPLTTIIIPLLLLAEEKIFDKKLFINLIKIINIIVYIVIFFGIIDMLTNYRMNIILRDFIKLDSLRSTMEWMSSFGTYRLYNILGHPLVNMQIFIIYFVLNIIAIKYLNFQSNILKVVIIFFVGTILTGSKMGLVISIFSIAFYGLKNKNKFLQGSIICFSIVIIVFISQTNYFEKNIKSRFITAIQSGDITNGRFGAIETVFENSDYRPKLLYGGGYDYSRIVTDKNRINNFEFPVLMWGYDYGIIVAVLLVLISIIYPLIKLIRFKAYDVIFLYILLQLYCQSFNGLIYGDNFARLIFCNYTIIKIIGNYKKNRC</sequence>
<organism evidence="2 3">
    <name type="scientific">Clostridium perfringens</name>
    <dbReference type="NCBI Taxonomy" id="1502"/>
    <lineage>
        <taxon>Bacteria</taxon>
        <taxon>Bacillati</taxon>
        <taxon>Bacillota</taxon>
        <taxon>Clostridia</taxon>
        <taxon>Eubacteriales</taxon>
        <taxon>Clostridiaceae</taxon>
        <taxon>Clostridium</taxon>
    </lineage>
</organism>
<gene>
    <name evidence="2" type="ORF">CYK91_10405</name>
</gene>
<feature type="transmembrane region" description="Helical" evidence="1">
    <location>
        <begin position="167"/>
        <end position="189"/>
    </location>
</feature>
<feature type="transmembrane region" description="Helical" evidence="1">
    <location>
        <begin position="58"/>
        <end position="74"/>
    </location>
</feature>
<feature type="transmembrane region" description="Helical" evidence="1">
    <location>
        <begin position="321"/>
        <end position="345"/>
    </location>
</feature>
<protein>
    <submittedName>
        <fullName evidence="2">Uncharacterized protein</fullName>
    </submittedName>
</protein>
<name>A0AB37C5K0_CLOPF</name>
<reference evidence="2 3" key="1">
    <citation type="journal article" date="2018" name="BMC Genomics">
        <title>Whole genome analysis reveals the diversity and evolutionary relationships between necrotic enteritis-causing strains of Clostridium perfringens.</title>
        <authorList>
            <person name="Lacey J.A."/>
            <person name="Allnutt T.R."/>
            <person name="Vezina B."/>
            <person name="Van T.T.H."/>
            <person name="Stent T."/>
            <person name="Han X."/>
            <person name="Rood J.I."/>
            <person name="Wade B."/>
            <person name="Keyburn A.L."/>
            <person name="Seeman T."/>
            <person name="Chen H."/>
            <person name="Haring V."/>
            <person name="Johanesen P.A."/>
            <person name="Lyras D."/>
            <person name="Moore R.J."/>
        </authorList>
    </citation>
    <scope>NUCLEOTIDE SEQUENCE [LARGE SCALE GENOMIC DNA]</scope>
    <source>
        <strain evidence="2 3">EUR-NE15</strain>
    </source>
</reference>
<evidence type="ECO:0000313" key="2">
    <source>
        <dbReference type="EMBL" id="PWX38358.1"/>
    </source>
</evidence>
<feature type="transmembrane region" description="Helical" evidence="1">
    <location>
        <begin position="107"/>
        <end position="128"/>
    </location>
</feature>
<keyword evidence="1" id="KW-1133">Transmembrane helix</keyword>
<dbReference type="EMBL" id="PJTB01000003">
    <property type="protein sequence ID" value="PWX38358.1"/>
    <property type="molecule type" value="Genomic_DNA"/>
</dbReference>
<feature type="transmembrane region" description="Helical" evidence="1">
    <location>
        <begin position="34"/>
        <end position="51"/>
    </location>
</feature>
<proteinExistence type="predicted"/>
<dbReference type="Proteomes" id="UP000247117">
    <property type="component" value="Unassembled WGS sequence"/>
</dbReference>
<feature type="transmembrane region" description="Helical" evidence="1">
    <location>
        <begin position="236"/>
        <end position="258"/>
    </location>
</feature>